<dbReference type="InterPro" id="IPR009339">
    <property type="entry name" value="DUF998"/>
</dbReference>
<keyword evidence="1" id="KW-0472">Membrane</keyword>
<sequence length="232" mass="25032">MSTALTHPRTTRRQRLTVYAGLAGYVTAAGAADLINPDWSPVEAMVSHYAHADAGWLIPLALLSLATASAALLHRIVSGREPHPTPQPAETARRTAGGKAATALLVVWIVALVLGALFPTDPYGQWDRPPSTSGMVHGMAALLAFTSLPATAVLFTRTWRRDPRRRPAARRLTVTAALTVIAYVVLVVTFMDVQGSRALTFGPWESLVGLTERLALWSYVAWLAVAAHDPRR</sequence>
<evidence type="ECO:0000256" key="1">
    <source>
        <dbReference type="SAM" id="Phobius"/>
    </source>
</evidence>
<dbReference type="RefSeq" id="WP_204297103.1">
    <property type="nucleotide sequence ID" value="NZ_BAAAGQ010000042.1"/>
</dbReference>
<name>A0ABQ3WKT0_9ACTN</name>
<feature type="transmembrane region" description="Helical" evidence="1">
    <location>
        <begin position="98"/>
        <end position="118"/>
    </location>
</feature>
<feature type="transmembrane region" description="Helical" evidence="1">
    <location>
        <begin position="168"/>
        <end position="190"/>
    </location>
</feature>
<keyword evidence="1" id="KW-1133">Transmembrane helix</keyword>
<feature type="transmembrane region" description="Helical" evidence="1">
    <location>
        <begin position="138"/>
        <end position="156"/>
    </location>
</feature>
<organism evidence="2">
    <name type="scientific">Actinoplanes campanulatus</name>
    <dbReference type="NCBI Taxonomy" id="113559"/>
    <lineage>
        <taxon>Bacteria</taxon>
        <taxon>Bacillati</taxon>
        <taxon>Actinomycetota</taxon>
        <taxon>Actinomycetes</taxon>
        <taxon>Micromonosporales</taxon>
        <taxon>Micromonosporaceae</taxon>
        <taxon>Actinoplanes</taxon>
    </lineage>
</organism>
<reference evidence="2" key="1">
    <citation type="submission" date="2021-01" db="EMBL/GenBank/DDBJ databases">
        <title>Whole genome shotgun sequence of Actinoplanes capillaceus NBRC 16408.</title>
        <authorList>
            <person name="Komaki H."/>
            <person name="Tamura T."/>
        </authorList>
    </citation>
    <scope>NUCLEOTIDE SEQUENCE [LARGE SCALE GENOMIC DNA]</scope>
    <source>
        <strain evidence="2">NBRC 16408</strain>
    </source>
</reference>
<feature type="transmembrane region" description="Helical" evidence="1">
    <location>
        <begin position="56"/>
        <end position="77"/>
    </location>
</feature>
<protein>
    <recommendedName>
        <fullName evidence="3">DUF998 domain-containing protein</fullName>
    </recommendedName>
</protein>
<comment type="caution">
    <text evidence="2">The sequence shown here is derived from an EMBL/GenBank/DDBJ whole genome shotgun (WGS) entry which is preliminary data.</text>
</comment>
<dbReference type="Pfam" id="PF06197">
    <property type="entry name" value="DUF998"/>
    <property type="match status" value="1"/>
</dbReference>
<accession>A0ABQ3WKT0</accession>
<proteinExistence type="predicted"/>
<keyword evidence="1" id="KW-0812">Transmembrane</keyword>
<evidence type="ECO:0000313" key="2">
    <source>
        <dbReference type="EMBL" id="GID46839.1"/>
    </source>
</evidence>
<evidence type="ECO:0008006" key="3">
    <source>
        <dbReference type="Google" id="ProtNLM"/>
    </source>
</evidence>
<gene>
    <name evidence="2" type="ORF">Aca07nite_41140</name>
</gene>
<feature type="transmembrane region" description="Helical" evidence="1">
    <location>
        <begin position="16"/>
        <end position="36"/>
    </location>
</feature>
<dbReference type="EMBL" id="BOMF01000081">
    <property type="protein sequence ID" value="GID46839.1"/>
    <property type="molecule type" value="Genomic_DNA"/>
</dbReference>